<evidence type="ECO:0000313" key="8">
    <source>
        <dbReference type="EMBL" id="OQO69586.1"/>
    </source>
</evidence>
<dbReference type="SUPFAM" id="SSF52172">
    <property type="entry name" value="CheY-like"/>
    <property type="match status" value="1"/>
</dbReference>
<evidence type="ECO:0008006" key="10">
    <source>
        <dbReference type="Google" id="ProtNLM"/>
    </source>
</evidence>
<dbReference type="InterPro" id="IPR007492">
    <property type="entry name" value="LytTR_DNA-bd_dom"/>
</dbReference>
<keyword evidence="2" id="KW-0902">Two-component regulatory system</keyword>
<protein>
    <recommendedName>
        <fullName evidence="10">Response regulatory domain-containing protein</fullName>
    </recommendedName>
</protein>
<dbReference type="EMBL" id="MJEA01000010">
    <property type="protein sequence ID" value="OQO69586.1"/>
    <property type="molecule type" value="Genomic_DNA"/>
</dbReference>
<dbReference type="Pfam" id="PF04397">
    <property type="entry name" value="LytTR"/>
    <property type="match status" value="1"/>
</dbReference>
<comment type="function">
    <text evidence="4">Required for high-level post-exponential phase expression of a series of secreted proteins.</text>
</comment>
<dbReference type="Gene3D" id="3.40.50.2300">
    <property type="match status" value="1"/>
</dbReference>
<keyword evidence="5" id="KW-0597">Phosphoprotein</keyword>
<feature type="modified residue" description="4-aspartylphosphate" evidence="5">
    <location>
        <position position="61"/>
    </location>
</feature>
<feature type="domain" description="HTH LytTR-type" evidence="7">
    <location>
        <begin position="143"/>
        <end position="246"/>
    </location>
</feature>
<gene>
    <name evidence="8" type="ORF">BH747_09965</name>
</gene>
<organism evidence="8 9">
    <name type="scientific">Enterococcus villorum</name>
    <dbReference type="NCBI Taxonomy" id="112904"/>
    <lineage>
        <taxon>Bacteria</taxon>
        <taxon>Bacillati</taxon>
        <taxon>Bacillota</taxon>
        <taxon>Bacilli</taxon>
        <taxon>Lactobacillales</taxon>
        <taxon>Enterococcaceae</taxon>
        <taxon>Enterococcus</taxon>
    </lineage>
</organism>
<dbReference type="InterPro" id="IPR011006">
    <property type="entry name" value="CheY-like_superfamily"/>
</dbReference>
<dbReference type="PROSITE" id="PS50110">
    <property type="entry name" value="RESPONSE_REGULATORY"/>
    <property type="match status" value="1"/>
</dbReference>
<proteinExistence type="predicted"/>
<name>A0A1V8YJA0_9ENTE</name>
<evidence type="ECO:0000256" key="2">
    <source>
        <dbReference type="ARBA" id="ARBA00023012"/>
    </source>
</evidence>
<feature type="domain" description="Response regulatory" evidence="6">
    <location>
        <begin position="3"/>
        <end position="127"/>
    </location>
</feature>
<comment type="caution">
    <text evidence="8">The sequence shown here is derived from an EMBL/GenBank/DDBJ whole genome shotgun (WGS) entry which is preliminary data.</text>
</comment>
<dbReference type="RefSeq" id="WP_081184293.1">
    <property type="nucleotide sequence ID" value="NZ_MJEA01000010.1"/>
</dbReference>
<keyword evidence="3" id="KW-0010">Activator</keyword>
<dbReference type="Gene3D" id="2.40.50.1020">
    <property type="entry name" value="LytTr DNA-binding domain"/>
    <property type="match status" value="1"/>
</dbReference>
<dbReference type="GO" id="GO:0000156">
    <property type="term" value="F:phosphorelay response regulator activity"/>
    <property type="evidence" value="ECO:0007669"/>
    <property type="project" value="InterPro"/>
</dbReference>
<dbReference type="Proteomes" id="UP000192477">
    <property type="component" value="Unassembled WGS sequence"/>
</dbReference>
<dbReference type="InterPro" id="IPR001789">
    <property type="entry name" value="Sig_transdc_resp-reg_receiver"/>
</dbReference>
<evidence type="ECO:0000313" key="9">
    <source>
        <dbReference type="Proteomes" id="UP000192477"/>
    </source>
</evidence>
<dbReference type="GO" id="GO:0003677">
    <property type="term" value="F:DNA binding"/>
    <property type="evidence" value="ECO:0007669"/>
    <property type="project" value="InterPro"/>
</dbReference>
<dbReference type="STRING" id="112904.BH747_09965"/>
<evidence type="ECO:0000256" key="3">
    <source>
        <dbReference type="ARBA" id="ARBA00023159"/>
    </source>
</evidence>
<evidence type="ECO:0000256" key="5">
    <source>
        <dbReference type="PROSITE-ProRule" id="PRU00169"/>
    </source>
</evidence>
<dbReference type="SMART" id="SM00850">
    <property type="entry name" value="LytTR"/>
    <property type="match status" value="1"/>
</dbReference>
<reference evidence="8 9" key="1">
    <citation type="journal article" date="2017" name="BMC Microbiol.">
        <title>Comparative genomics of Enterococcus spp. isolated from bovine feces.</title>
        <authorList>
            <person name="Beukers A.G."/>
            <person name="Zaheer R."/>
            <person name="Goji N."/>
            <person name="Amoako K.K."/>
            <person name="Chaves A.V."/>
            <person name="Ward M.P."/>
            <person name="McAllister T.A."/>
        </authorList>
    </citation>
    <scope>NUCLEOTIDE SEQUENCE [LARGE SCALE GENOMIC DNA]</scope>
    <source>
        <strain evidence="8 9">F1129D 143</strain>
    </source>
</reference>
<dbReference type="Pfam" id="PF00072">
    <property type="entry name" value="Response_reg"/>
    <property type="match status" value="1"/>
</dbReference>
<dbReference type="OrthoDB" id="1653091at2"/>
<dbReference type="PANTHER" id="PTHR37299:SF3">
    <property type="entry name" value="STAGE 0 SPORULATION PROTEIN A HOMOLOG"/>
    <property type="match status" value="1"/>
</dbReference>
<evidence type="ECO:0000256" key="4">
    <source>
        <dbReference type="ARBA" id="ARBA00037164"/>
    </source>
</evidence>
<evidence type="ECO:0000259" key="7">
    <source>
        <dbReference type="PROSITE" id="PS50930"/>
    </source>
</evidence>
<dbReference type="AlphaFoldDB" id="A0A1V8YJA0"/>
<dbReference type="PROSITE" id="PS50930">
    <property type="entry name" value="HTH_LYTTR"/>
    <property type="match status" value="1"/>
</dbReference>
<keyword evidence="1" id="KW-0963">Cytoplasm</keyword>
<accession>A0A1V8YJA0</accession>
<dbReference type="PANTHER" id="PTHR37299">
    <property type="entry name" value="TRANSCRIPTIONAL REGULATOR-RELATED"/>
    <property type="match status" value="1"/>
</dbReference>
<evidence type="ECO:0000259" key="6">
    <source>
        <dbReference type="PROSITE" id="PS50110"/>
    </source>
</evidence>
<sequence length="248" mass="29066">MQNIFIIEDNFLHRKFIENVIHEFTENYKIVVQINAIESVYHFTKKIAKSTISDLDIFFVDIDLNTQYSGVDIAEKIREKNVFCTIIFITSSNDKGIEIISRNITPFDYIHKSGLDITTTKQQIQETLQKVFKNLQATCHKFLVLKNNHENQIFSYTDINYIQTIKGDRSRIYLQTVDQEYLLNENFATIKNKYFPNYFLFLKSYIINLNQIKSINRKIGIITFTSGTEIYASIKILSKITNALEKLL</sequence>
<evidence type="ECO:0000256" key="1">
    <source>
        <dbReference type="ARBA" id="ARBA00022490"/>
    </source>
</evidence>
<dbReference type="InterPro" id="IPR046947">
    <property type="entry name" value="LytR-like"/>
</dbReference>